<dbReference type="GO" id="GO:0046872">
    <property type="term" value="F:metal ion binding"/>
    <property type="evidence" value="ECO:0007669"/>
    <property type="project" value="UniProtKB-KW"/>
</dbReference>
<feature type="transmembrane region" description="Helical" evidence="8">
    <location>
        <begin position="455"/>
        <end position="475"/>
    </location>
</feature>
<reference evidence="11" key="1">
    <citation type="submission" date="2016-11" db="EMBL/GenBank/DDBJ databases">
        <title>Complete Chloroplast Genome of Thorea hispida.</title>
        <authorList>
            <person name="Nan F."/>
            <person name="Xie S."/>
        </authorList>
    </citation>
    <scope>NUCLEOTIDE SEQUENCE</scope>
</reference>
<reference evidence="10" key="2">
    <citation type="journal article" date="2018" name="PLoS ONE">
        <title>Plastid genome analysis of three Nemaliophycidae red algal species suggests environmental adaptation for iron limited habitats.</title>
        <authorList>
            <person name="Cho C.H."/>
            <person name="Choi J.W."/>
            <person name="Lam D.W."/>
            <person name="Kim K.M."/>
            <person name="Yoon H.S."/>
        </authorList>
    </citation>
    <scope>NUCLEOTIDE SEQUENCE</scope>
</reference>
<dbReference type="InterPro" id="IPR004659">
    <property type="entry name" value="RNase_E/G"/>
</dbReference>
<dbReference type="RefSeq" id="YP_009296464.1">
    <property type="nucleotide sequence ID" value="NC_031171.1"/>
</dbReference>
<evidence type="ECO:0000256" key="4">
    <source>
        <dbReference type="ARBA" id="ARBA00022801"/>
    </source>
</evidence>
<comment type="function">
    <text evidence="7">Involved in intercistronic processing of primary transcripts from chloroplast operons. The endonucleolytic activity of the enzyme depends on the number of phosphates at the 5' end, is inhibited by structured RNA, and preferentially cleaves A/U-rich sequences.</text>
</comment>
<dbReference type="CDD" id="cd04453">
    <property type="entry name" value="S1_RNase_E"/>
    <property type="match status" value="1"/>
</dbReference>
<evidence type="ECO:0000256" key="1">
    <source>
        <dbReference type="ARBA" id="ARBA00001946"/>
    </source>
</evidence>
<dbReference type="GeneID" id="29072804"/>
<dbReference type="AlphaFoldDB" id="A0A1C9CAK6"/>
<comment type="similarity">
    <text evidence="2">Belongs to the RNase E/G family.</text>
</comment>
<proteinExistence type="inferred from homology"/>
<dbReference type="GO" id="GO:0004540">
    <property type="term" value="F:RNA nuclease activity"/>
    <property type="evidence" value="ECO:0007669"/>
    <property type="project" value="InterPro"/>
</dbReference>
<name>A0A1C9CAK6_9FLOR</name>
<dbReference type="Gene3D" id="2.40.50.140">
    <property type="entry name" value="Nucleic acid-binding proteins"/>
    <property type="match status" value="1"/>
</dbReference>
<keyword evidence="8" id="KW-0812">Transmembrane</keyword>
<dbReference type="SUPFAM" id="SSF50249">
    <property type="entry name" value="Nucleic acid-binding proteins"/>
    <property type="match status" value="1"/>
</dbReference>
<evidence type="ECO:0000313" key="11">
    <source>
        <dbReference type="EMBL" id="ARX95769.1"/>
    </source>
</evidence>
<evidence type="ECO:0000256" key="6">
    <source>
        <dbReference type="ARBA" id="ARBA00022884"/>
    </source>
</evidence>
<keyword evidence="6" id="KW-0694">RNA-binding</keyword>
<geneLocation type="plastid" evidence="10"/>
<keyword evidence="4" id="KW-0378">Hydrolase</keyword>
<keyword evidence="3" id="KW-0479">Metal-binding</keyword>
<dbReference type="PANTHER" id="PTHR30001">
    <property type="entry name" value="RIBONUCLEASE"/>
    <property type="match status" value="1"/>
</dbReference>
<dbReference type="NCBIfam" id="TIGR00757">
    <property type="entry name" value="RNaseEG"/>
    <property type="match status" value="1"/>
</dbReference>
<dbReference type="GO" id="GO:0016787">
    <property type="term" value="F:hydrolase activity"/>
    <property type="evidence" value="ECO:0007669"/>
    <property type="project" value="UniProtKB-KW"/>
</dbReference>
<organism evidence="10">
    <name type="scientific">Thorea hispida</name>
    <dbReference type="NCBI Taxonomy" id="202687"/>
    <lineage>
        <taxon>Eukaryota</taxon>
        <taxon>Rhodophyta</taxon>
        <taxon>Florideophyceae</taxon>
        <taxon>Nemaliophycidae</taxon>
        <taxon>Thoreales</taxon>
        <taxon>Thoreaceae</taxon>
        <taxon>Thorea</taxon>
    </lineage>
</organism>
<dbReference type="InterPro" id="IPR019307">
    <property type="entry name" value="RNA-bd_AU-1/RNase_E/G"/>
</dbReference>
<keyword evidence="10" id="KW-0934">Plastid</keyword>
<protein>
    <submittedName>
        <fullName evidence="10">Ribonuclease E</fullName>
    </submittedName>
</protein>
<dbReference type="GO" id="GO:0006364">
    <property type="term" value="P:rRNA processing"/>
    <property type="evidence" value="ECO:0007669"/>
    <property type="project" value="TreeGrafter"/>
</dbReference>
<accession>A0A1C9CAK6</accession>
<evidence type="ECO:0000256" key="5">
    <source>
        <dbReference type="ARBA" id="ARBA00022842"/>
    </source>
</evidence>
<dbReference type="EMBL" id="KX284714">
    <property type="protein sequence ID" value="AOM65399.1"/>
    <property type="molecule type" value="Genomic_DNA"/>
</dbReference>
<dbReference type="GO" id="GO:0003723">
    <property type="term" value="F:RNA binding"/>
    <property type="evidence" value="ECO:0007669"/>
    <property type="project" value="UniProtKB-KW"/>
</dbReference>
<dbReference type="GO" id="GO:0005737">
    <property type="term" value="C:cytoplasm"/>
    <property type="evidence" value="ECO:0007669"/>
    <property type="project" value="TreeGrafter"/>
</dbReference>
<evidence type="ECO:0000256" key="7">
    <source>
        <dbReference type="ARBA" id="ARBA00023436"/>
    </source>
</evidence>
<comment type="cofactor">
    <cofactor evidence="1">
        <name>Mg(2+)</name>
        <dbReference type="ChEBI" id="CHEBI:18420"/>
    </cofactor>
</comment>
<sequence length="484" mass="55338">MQKIIISSANNLAAIIKKNKIQEFVIISSAYQINDIYLGYVQKIFTNINAAFVRLSYYNKSGFIHASDTKVYKGLRKHKDILASLSLKQKLLIQIVKEPTRSKGPRVTENISLTGNYVILMPFNNTLCIPNQVYDRNERMYLRALGILIKPSTMGLLFKESAVGIPEDNLIQDLLNLKKQWNFIQKAALTTSCPSLLYKDQDIIKKILRDSYNNNVTNIIIDSKVGFKKILYTLNYGKKISNISNADIQLYPKSTCILSNFNIKYSIMEVLKPRVQLRSGAYIFIDSVEALTIIDVNSGSFNQAANSREAILKTNCLAASEIAYQLQLRNINGIIIIDFIDMLQYKDQIIVLQHLDSVLQLDQAKPQIIQLTELGLVELTRCRKAKSLLEIFSDPEKNIFIDLTLNTNESKDIKDLIKYKNYMNVNTIFFKKKFTKFLILKACNLDFATSFKISLTYLPIIYTYLIPILLYSFLFSKNAISIIK</sequence>
<evidence type="ECO:0000256" key="2">
    <source>
        <dbReference type="ARBA" id="ARBA00005522"/>
    </source>
</evidence>
<dbReference type="EMBL" id="KY083065">
    <property type="protein sequence ID" value="ARX95769.1"/>
    <property type="molecule type" value="Genomic_DNA"/>
</dbReference>
<dbReference type="PANTHER" id="PTHR30001:SF0">
    <property type="entry name" value="RIBONUCLEASE G"/>
    <property type="match status" value="1"/>
</dbReference>
<evidence type="ECO:0000313" key="10">
    <source>
        <dbReference type="EMBL" id="AOM65399.1"/>
    </source>
</evidence>
<keyword evidence="8" id="KW-0472">Membrane</keyword>
<gene>
    <name evidence="10" type="primary">rne</name>
    <name evidence="10" type="ORF">Thor_107</name>
</gene>
<feature type="domain" description="RNA-binding protein AU-1/Ribonuclease E/G" evidence="9">
    <location>
        <begin position="112"/>
        <end position="383"/>
    </location>
</feature>
<dbReference type="Pfam" id="PF10150">
    <property type="entry name" value="RNase_E_G"/>
    <property type="match status" value="1"/>
</dbReference>
<keyword evidence="11" id="KW-0150">Chloroplast</keyword>
<evidence type="ECO:0000256" key="3">
    <source>
        <dbReference type="ARBA" id="ARBA00022723"/>
    </source>
</evidence>
<keyword evidence="5" id="KW-0460">Magnesium</keyword>
<keyword evidence="8" id="KW-1133">Transmembrane helix</keyword>
<evidence type="ECO:0000259" key="9">
    <source>
        <dbReference type="Pfam" id="PF10150"/>
    </source>
</evidence>
<dbReference type="InterPro" id="IPR012340">
    <property type="entry name" value="NA-bd_OB-fold"/>
</dbReference>
<evidence type="ECO:0000256" key="8">
    <source>
        <dbReference type="SAM" id="Phobius"/>
    </source>
</evidence>